<comment type="pathway">
    <text evidence="6">Purine metabolism; IMP biosynthesis via de novo pathway; 5-amino-1-(5-phospho-D-ribosyl)imidazole from N(2)-formyl-N(1)-(5-phospho-D-ribosyl)glycinamide: step 1/2.</text>
</comment>
<dbReference type="KEGG" id="omr:OXIME_000888"/>
<keyword evidence="5 6" id="KW-0067">ATP-binding</keyword>
<reference evidence="7 8" key="1">
    <citation type="submission" date="2023-09" db="EMBL/GenBank/DDBJ databases">
        <authorList>
            <person name="Golyshina O.V."/>
            <person name="Lunev E.A."/>
            <person name="Bargiela R."/>
            <person name="Gaines M.C."/>
            <person name="Daum B."/>
            <person name="Bale N.J."/>
            <person name="Koenen M."/>
            <person name="Sinninghe Damst J.S."/>
            <person name="Yakimov M."/>
            <person name="Golyshin P.N."/>
        </authorList>
    </citation>
    <scope>NUCLEOTIDE SEQUENCE [LARGE SCALE GENOMIC DNA]</scope>
    <source>
        <strain evidence="7 8">M1</strain>
    </source>
</reference>
<dbReference type="NCBIfam" id="TIGR00302">
    <property type="entry name" value="phosphoribosylformylglycinamidine synthase subunit PurS"/>
    <property type="match status" value="1"/>
</dbReference>
<sequence length="80" mass="9174">MVTFRVEVRYLPGVEDPEALTVRRNLKILGYNSVSDVKMARIYDLIFENEKDALIQVEKLARDLLSNPVINSYTITKTGE</sequence>
<keyword evidence="1 6" id="KW-0963">Cytoplasm</keyword>
<dbReference type="EMBL" id="CP133772">
    <property type="protein sequence ID" value="WYY00322.1"/>
    <property type="molecule type" value="Genomic_DNA"/>
</dbReference>
<keyword evidence="2 6" id="KW-0436">Ligase</keyword>
<evidence type="ECO:0000256" key="4">
    <source>
        <dbReference type="ARBA" id="ARBA00022755"/>
    </source>
</evidence>
<proteinExistence type="inferred from homology"/>
<dbReference type="InterPro" id="IPR036604">
    <property type="entry name" value="PurS-like_sf"/>
</dbReference>
<evidence type="ECO:0000256" key="1">
    <source>
        <dbReference type="ARBA" id="ARBA00022490"/>
    </source>
</evidence>
<protein>
    <recommendedName>
        <fullName evidence="6">Phosphoribosylformylglycinamidine synthase subunit PurS</fullName>
        <shortName evidence="6">FGAM synthase</shortName>
        <ecNumber evidence="6">6.3.5.3</ecNumber>
    </recommendedName>
    <alternativeName>
        <fullName evidence="6">Formylglycinamide ribonucleotide amidotransferase subunit III</fullName>
        <shortName evidence="6">FGAR amidotransferase III</shortName>
        <shortName evidence="6">FGAR-AT III</shortName>
    </alternativeName>
    <alternativeName>
        <fullName evidence="6">Phosphoribosylformylglycinamidine synthase subunit III</fullName>
    </alternativeName>
</protein>
<evidence type="ECO:0000313" key="8">
    <source>
        <dbReference type="Proteomes" id="UP001451606"/>
    </source>
</evidence>
<gene>
    <name evidence="6 7" type="primary">purS</name>
    <name evidence="7" type="ORF">OXIME_000888</name>
</gene>
<dbReference type="GO" id="GO:0004642">
    <property type="term" value="F:phosphoribosylformylglycinamidine synthase activity"/>
    <property type="evidence" value="ECO:0007669"/>
    <property type="project" value="UniProtKB-UniRule"/>
</dbReference>
<keyword evidence="8" id="KW-1185">Reference proteome</keyword>
<evidence type="ECO:0000313" key="7">
    <source>
        <dbReference type="EMBL" id="WYY00322.1"/>
    </source>
</evidence>
<evidence type="ECO:0000256" key="5">
    <source>
        <dbReference type="ARBA" id="ARBA00022840"/>
    </source>
</evidence>
<dbReference type="EC" id="6.3.5.3" evidence="6"/>
<comment type="subunit">
    <text evidence="6">Part of the FGAM synthase complex composed of 1 PurL, 1 PurQ and 2 PurS subunits.</text>
</comment>
<dbReference type="PANTHER" id="PTHR34696:SF1">
    <property type="entry name" value="PHOSPHORIBOSYLFORMYLGLYCINAMIDINE SYNTHASE SUBUNIT PURS"/>
    <property type="match status" value="1"/>
</dbReference>
<dbReference type="AlphaFoldDB" id="A0AAX4NHP3"/>
<dbReference type="PANTHER" id="PTHR34696">
    <property type="entry name" value="PHOSPHORIBOSYLFORMYLGLYCINAMIDINE SYNTHASE SUBUNIT PURS"/>
    <property type="match status" value="1"/>
</dbReference>
<keyword evidence="3 6" id="KW-0547">Nucleotide-binding</keyword>
<dbReference type="HAMAP" id="MF_01926">
    <property type="entry name" value="PurS"/>
    <property type="match status" value="1"/>
</dbReference>
<keyword evidence="4 6" id="KW-0658">Purine biosynthesis</keyword>
<comment type="function">
    <text evidence="6">Part of the phosphoribosylformylglycinamidine synthase complex involved in the purines biosynthetic pathway. Catalyzes the ATP-dependent conversion of formylglycinamide ribonucleotide (FGAR) and glutamine to yield formylglycinamidine ribonucleotide (FGAM) and glutamate. The FGAM synthase complex is composed of three subunits. PurQ produces an ammonia molecule by converting glutamine to glutamate. PurL transfers the ammonia molecule to FGAR to form FGAM in an ATP-dependent manner. PurS interacts with PurQ and PurL and is thought to assist in the transfer of the ammonia molecule from PurQ to PurL.</text>
</comment>
<evidence type="ECO:0000256" key="2">
    <source>
        <dbReference type="ARBA" id="ARBA00022598"/>
    </source>
</evidence>
<dbReference type="Proteomes" id="UP001451606">
    <property type="component" value="Chromosome"/>
</dbReference>
<dbReference type="InterPro" id="IPR003850">
    <property type="entry name" value="PurS"/>
</dbReference>
<dbReference type="GO" id="GO:0006189">
    <property type="term" value="P:'de novo' IMP biosynthetic process"/>
    <property type="evidence" value="ECO:0007669"/>
    <property type="project" value="UniProtKB-UniRule"/>
</dbReference>
<dbReference type="SUPFAM" id="SSF82697">
    <property type="entry name" value="PurS-like"/>
    <property type="match status" value="1"/>
</dbReference>
<evidence type="ECO:0000256" key="6">
    <source>
        <dbReference type="HAMAP-Rule" id="MF_01926"/>
    </source>
</evidence>
<dbReference type="RefSeq" id="WP_393970663.1">
    <property type="nucleotide sequence ID" value="NZ_CP133772.1"/>
</dbReference>
<dbReference type="GO" id="GO:0005524">
    <property type="term" value="F:ATP binding"/>
    <property type="evidence" value="ECO:0007669"/>
    <property type="project" value="UniProtKB-UniRule"/>
</dbReference>
<organism evidence="7 8">
    <name type="scientific">Oxyplasma meridianum</name>
    <dbReference type="NCBI Taxonomy" id="3073602"/>
    <lineage>
        <taxon>Archaea</taxon>
        <taxon>Methanobacteriati</taxon>
        <taxon>Thermoplasmatota</taxon>
        <taxon>Thermoplasmata</taxon>
        <taxon>Thermoplasmatales</taxon>
        <taxon>Thermoplasmataceae</taxon>
        <taxon>Oxyplasma</taxon>
    </lineage>
</organism>
<dbReference type="GO" id="GO:0005737">
    <property type="term" value="C:cytoplasm"/>
    <property type="evidence" value="ECO:0007669"/>
    <property type="project" value="UniProtKB-SubCell"/>
</dbReference>
<comment type="similarity">
    <text evidence="6">Belongs to the PurS family.</text>
</comment>
<comment type="subcellular location">
    <subcellularLocation>
        <location evidence="6">Cytoplasm</location>
    </subcellularLocation>
</comment>
<dbReference type="Pfam" id="PF02700">
    <property type="entry name" value="PurS"/>
    <property type="match status" value="1"/>
</dbReference>
<name>A0AAX4NHP3_9ARCH</name>
<dbReference type="GeneID" id="95967623"/>
<comment type="catalytic activity">
    <reaction evidence="6">
        <text>N(2)-formyl-N(1)-(5-phospho-beta-D-ribosyl)glycinamide + L-glutamine + ATP + H2O = 2-formamido-N(1)-(5-O-phospho-beta-D-ribosyl)acetamidine + L-glutamate + ADP + phosphate + H(+)</text>
        <dbReference type="Rhea" id="RHEA:17129"/>
        <dbReference type="ChEBI" id="CHEBI:15377"/>
        <dbReference type="ChEBI" id="CHEBI:15378"/>
        <dbReference type="ChEBI" id="CHEBI:29985"/>
        <dbReference type="ChEBI" id="CHEBI:30616"/>
        <dbReference type="ChEBI" id="CHEBI:43474"/>
        <dbReference type="ChEBI" id="CHEBI:58359"/>
        <dbReference type="ChEBI" id="CHEBI:147286"/>
        <dbReference type="ChEBI" id="CHEBI:147287"/>
        <dbReference type="ChEBI" id="CHEBI:456216"/>
        <dbReference type="EC" id="6.3.5.3"/>
    </reaction>
</comment>
<evidence type="ECO:0000256" key="3">
    <source>
        <dbReference type="ARBA" id="ARBA00022741"/>
    </source>
</evidence>
<dbReference type="Gene3D" id="3.30.1280.10">
    <property type="entry name" value="Phosphoribosylformylglycinamidine synthase subunit PurS"/>
    <property type="match status" value="1"/>
</dbReference>
<accession>A0AAX4NHP3</accession>